<keyword evidence="3" id="KW-1185">Reference proteome</keyword>
<name>A0A926I3Y4_9FIRM</name>
<dbReference type="AlphaFoldDB" id="A0A926I3Y4"/>
<evidence type="ECO:0000313" key="2">
    <source>
        <dbReference type="EMBL" id="MBC8545988.1"/>
    </source>
</evidence>
<dbReference type="InterPro" id="IPR021484">
    <property type="entry name" value="DUF3137"/>
</dbReference>
<dbReference type="EMBL" id="JACRST010000003">
    <property type="protein sequence ID" value="MBC8545988.1"/>
    <property type="molecule type" value="Genomic_DNA"/>
</dbReference>
<proteinExistence type="predicted"/>
<comment type="caution">
    <text evidence="2">The sequence shown here is derived from an EMBL/GenBank/DDBJ whole genome shotgun (WGS) entry which is preliminary data.</text>
</comment>
<keyword evidence="1" id="KW-0812">Transmembrane</keyword>
<keyword evidence="1" id="KW-1133">Transmembrane helix</keyword>
<dbReference type="Pfam" id="PF11335">
    <property type="entry name" value="DUF3137"/>
    <property type="match status" value="1"/>
</dbReference>
<evidence type="ECO:0000256" key="1">
    <source>
        <dbReference type="SAM" id="Phobius"/>
    </source>
</evidence>
<organism evidence="2 3">
    <name type="scientific">Ligaoa zhengdingensis</name>
    <dbReference type="NCBI Taxonomy" id="2763658"/>
    <lineage>
        <taxon>Bacteria</taxon>
        <taxon>Bacillati</taxon>
        <taxon>Bacillota</taxon>
        <taxon>Clostridia</taxon>
        <taxon>Eubacteriales</taxon>
        <taxon>Oscillospiraceae</taxon>
        <taxon>Ligaoa</taxon>
    </lineage>
</organism>
<evidence type="ECO:0000313" key="3">
    <source>
        <dbReference type="Proteomes" id="UP000653127"/>
    </source>
</evidence>
<protein>
    <submittedName>
        <fullName evidence="2">DUF3137 domain-containing protein</fullName>
    </submittedName>
</protein>
<reference evidence="2" key="1">
    <citation type="submission" date="2020-08" db="EMBL/GenBank/DDBJ databases">
        <title>Genome public.</title>
        <authorList>
            <person name="Liu C."/>
            <person name="Sun Q."/>
        </authorList>
    </citation>
    <scope>NUCLEOTIDE SEQUENCE</scope>
    <source>
        <strain evidence="2">NSJ-31</strain>
    </source>
</reference>
<keyword evidence="1" id="KW-0472">Membrane</keyword>
<dbReference type="Proteomes" id="UP000653127">
    <property type="component" value="Unassembled WGS sequence"/>
</dbReference>
<gene>
    <name evidence="2" type="ORF">H8711_03440</name>
</gene>
<sequence length="304" mass="34358">MDEKQKLTNEQLEAELGSRRSKATLAKIVTYGSGAATMLLFGIGLTPVAIICLLIALVGGYQLSKQTEVLKKTLSDNVVSSVLDEVFERVEYDPFGRLSDELVNGAGMVFPFSYERVRGSDHIKAVYKGLNLELSDVELYHVTDSYNEERSEWEESEKKAFQGQWLVCDFGKTLSGEVRLSENTKALRKQHKNDRIEMENPVFNDHIIVIAENAQEAYYVLTPHMMDYILTAAGRSGGEVYMSFLRGGKLHIAVKTGRDFFELGRNSANIDSLRQKFLGELRWFTDIIDTLRVEDTLYKKETSA</sequence>
<dbReference type="RefSeq" id="WP_249282140.1">
    <property type="nucleotide sequence ID" value="NZ_JACRST010000003.1"/>
</dbReference>
<accession>A0A926I3Y4</accession>
<feature type="transmembrane region" description="Helical" evidence="1">
    <location>
        <begin position="28"/>
        <end position="61"/>
    </location>
</feature>